<dbReference type="GO" id="GO:0005544">
    <property type="term" value="F:calcium-dependent phospholipid binding"/>
    <property type="evidence" value="ECO:0007669"/>
    <property type="project" value="InterPro"/>
</dbReference>
<dbReference type="EMBL" id="JAECZO010000554">
    <property type="protein sequence ID" value="KAK7199536.1"/>
    <property type="molecule type" value="Genomic_DNA"/>
</dbReference>
<dbReference type="Proteomes" id="UP001430356">
    <property type="component" value="Unassembled WGS sequence"/>
</dbReference>
<sequence>MQDTIDAIVAADDAPLSIVIIGIGRADFSSMEQLDGDGGVLWDRSRRASRRDLVQFVPFNQFEGRDPAKLAAAVLQEMPKQVEMWGRMANVAPGSCGAQQ</sequence>
<evidence type="ECO:0000259" key="1">
    <source>
        <dbReference type="Pfam" id="PF07002"/>
    </source>
</evidence>
<dbReference type="InterPro" id="IPR010734">
    <property type="entry name" value="Copine_C"/>
</dbReference>
<dbReference type="PANTHER" id="PTHR10857:SF106">
    <property type="entry name" value="C2 DOMAIN-CONTAINING PROTEIN"/>
    <property type="match status" value="1"/>
</dbReference>
<name>A0AAW0F1B3_9TRYP</name>
<gene>
    <name evidence="2" type="ORF">NESM_000931100</name>
</gene>
<dbReference type="AlphaFoldDB" id="A0AAW0F1B3"/>
<feature type="domain" description="Copine C-terminal" evidence="1">
    <location>
        <begin position="1"/>
        <end position="92"/>
    </location>
</feature>
<dbReference type="InterPro" id="IPR045052">
    <property type="entry name" value="Copine"/>
</dbReference>
<dbReference type="PANTHER" id="PTHR10857">
    <property type="entry name" value="COPINE"/>
    <property type="match status" value="1"/>
</dbReference>
<dbReference type="GO" id="GO:0071277">
    <property type="term" value="P:cellular response to calcium ion"/>
    <property type="evidence" value="ECO:0007669"/>
    <property type="project" value="TreeGrafter"/>
</dbReference>
<accession>A0AAW0F1B3</accession>
<dbReference type="Pfam" id="PF07002">
    <property type="entry name" value="Copine"/>
    <property type="match status" value="1"/>
</dbReference>
<evidence type="ECO:0000313" key="2">
    <source>
        <dbReference type="EMBL" id="KAK7199536.1"/>
    </source>
</evidence>
<protein>
    <submittedName>
        <fullName evidence="2">Copine</fullName>
    </submittedName>
</protein>
<evidence type="ECO:0000313" key="3">
    <source>
        <dbReference type="Proteomes" id="UP001430356"/>
    </source>
</evidence>
<keyword evidence="3" id="KW-1185">Reference proteome</keyword>
<comment type="caution">
    <text evidence="2">The sequence shown here is derived from an EMBL/GenBank/DDBJ whole genome shotgun (WGS) entry which is preliminary data.</text>
</comment>
<dbReference type="GO" id="GO:0005886">
    <property type="term" value="C:plasma membrane"/>
    <property type="evidence" value="ECO:0007669"/>
    <property type="project" value="TreeGrafter"/>
</dbReference>
<reference evidence="2 3" key="1">
    <citation type="journal article" date="2021" name="MBio">
        <title>A New Model Trypanosomatid, Novymonas esmeraldas: Genomic Perception of Its 'Candidatus Pandoraea novymonadis' Endosymbiont.</title>
        <authorList>
            <person name="Zakharova A."/>
            <person name="Saura A."/>
            <person name="Butenko A."/>
            <person name="Podesvova L."/>
            <person name="Warmusova S."/>
            <person name="Kostygov A.Y."/>
            <person name="Nenarokova A."/>
            <person name="Lukes J."/>
            <person name="Opperdoes F.R."/>
            <person name="Yurchenko V."/>
        </authorList>
    </citation>
    <scope>NUCLEOTIDE SEQUENCE [LARGE SCALE GENOMIC DNA]</scope>
    <source>
        <strain evidence="2 3">E262AT.01</strain>
    </source>
</reference>
<organism evidence="2 3">
    <name type="scientific">Novymonas esmeraldas</name>
    <dbReference type="NCBI Taxonomy" id="1808958"/>
    <lineage>
        <taxon>Eukaryota</taxon>
        <taxon>Discoba</taxon>
        <taxon>Euglenozoa</taxon>
        <taxon>Kinetoplastea</taxon>
        <taxon>Metakinetoplastina</taxon>
        <taxon>Trypanosomatida</taxon>
        <taxon>Trypanosomatidae</taxon>
        <taxon>Novymonas</taxon>
    </lineage>
</organism>
<proteinExistence type="predicted"/>